<protein>
    <submittedName>
        <fullName evidence="9">Thiamine/thiamine pyrophosphate ABC transporter permease ThiP</fullName>
    </submittedName>
</protein>
<evidence type="ECO:0000256" key="6">
    <source>
        <dbReference type="ARBA" id="ARBA00023136"/>
    </source>
</evidence>
<feature type="transmembrane region" description="Helical" evidence="7">
    <location>
        <begin position="329"/>
        <end position="352"/>
    </location>
</feature>
<dbReference type="InterPro" id="IPR035906">
    <property type="entry name" value="MetI-like_sf"/>
</dbReference>
<feature type="transmembrane region" description="Helical" evidence="7">
    <location>
        <begin position="394"/>
        <end position="411"/>
    </location>
</feature>
<dbReference type="AlphaFoldDB" id="A0AAE3IYA2"/>
<feature type="transmembrane region" description="Helical" evidence="7">
    <location>
        <begin position="135"/>
        <end position="158"/>
    </location>
</feature>
<dbReference type="RefSeq" id="WP_263951976.1">
    <property type="nucleotide sequence ID" value="NZ_JAOYFC010000001.1"/>
</dbReference>
<dbReference type="SUPFAM" id="SSF161098">
    <property type="entry name" value="MetI-like"/>
    <property type="match status" value="2"/>
</dbReference>
<gene>
    <name evidence="9" type="ORF">OH136_01145</name>
</gene>
<evidence type="ECO:0000256" key="3">
    <source>
        <dbReference type="ARBA" id="ARBA00022475"/>
    </source>
</evidence>
<evidence type="ECO:0000256" key="4">
    <source>
        <dbReference type="ARBA" id="ARBA00022692"/>
    </source>
</evidence>
<dbReference type="CDD" id="cd06261">
    <property type="entry name" value="TM_PBP2"/>
    <property type="match status" value="2"/>
</dbReference>
<feature type="transmembrane region" description="Helical" evidence="7">
    <location>
        <begin position="60"/>
        <end position="81"/>
    </location>
</feature>
<evidence type="ECO:0000313" key="10">
    <source>
        <dbReference type="Proteomes" id="UP001208041"/>
    </source>
</evidence>
<evidence type="ECO:0000313" key="9">
    <source>
        <dbReference type="EMBL" id="MCV6823146.1"/>
    </source>
</evidence>
<dbReference type="InterPro" id="IPR000515">
    <property type="entry name" value="MetI-like"/>
</dbReference>
<feature type="transmembrane region" description="Helical" evidence="7">
    <location>
        <begin position="290"/>
        <end position="309"/>
    </location>
</feature>
<feature type="transmembrane region" description="Helical" evidence="7">
    <location>
        <begin position="364"/>
        <end position="388"/>
    </location>
</feature>
<organism evidence="9 10">
    <name type="scientific">Halocynthiibacter halioticoli</name>
    <dbReference type="NCBI Taxonomy" id="2986804"/>
    <lineage>
        <taxon>Bacteria</taxon>
        <taxon>Pseudomonadati</taxon>
        <taxon>Pseudomonadota</taxon>
        <taxon>Alphaproteobacteria</taxon>
        <taxon>Rhodobacterales</taxon>
        <taxon>Paracoccaceae</taxon>
        <taxon>Halocynthiibacter</taxon>
    </lineage>
</organism>
<keyword evidence="5 7" id="KW-1133">Transmembrane helix</keyword>
<dbReference type="GO" id="GO:0055085">
    <property type="term" value="P:transmembrane transport"/>
    <property type="evidence" value="ECO:0007669"/>
    <property type="project" value="InterPro"/>
</dbReference>
<feature type="transmembrane region" description="Helical" evidence="7">
    <location>
        <begin position="194"/>
        <end position="216"/>
    </location>
</feature>
<evidence type="ECO:0000256" key="2">
    <source>
        <dbReference type="ARBA" id="ARBA00022448"/>
    </source>
</evidence>
<keyword evidence="4 7" id="KW-0812">Transmembrane</keyword>
<evidence type="ECO:0000256" key="5">
    <source>
        <dbReference type="ARBA" id="ARBA00022989"/>
    </source>
</evidence>
<dbReference type="PANTHER" id="PTHR30183">
    <property type="entry name" value="MOLYBDENUM TRANSPORT SYSTEM PERMEASE PROTEIN MODB"/>
    <property type="match status" value="1"/>
</dbReference>
<evidence type="ECO:0000256" key="1">
    <source>
        <dbReference type="ARBA" id="ARBA00004651"/>
    </source>
</evidence>
<reference evidence="9" key="1">
    <citation type="submission" date="2022-10" db="EMBL/GenBank/DDBJ databases">
        <authorList>
            <person name="Yue Y."/>
        </authorList>
    </citation>
    <scope>NUCLEOTIDE SEQUENCE</scope>
    <source>
        <strain evidence="9">Z654</strain>
    </source>
</reference>
<feature type="transmembrane region" description="Helical" evidence="7">
    <location>
        <begin position="452"/>
        <end position="475"/>
    </location>
</feature>
<dbReference type="Gene3D" id="1.10.3720.10">
    <property type="entry name" value="MetI-like"/>
    <property type="match status" value="2"/>
</dbReference>
<keyword evidence="10" id="KW-1185">Reference proteome</keyword>
<comment type="similarity">
    <text evidence="7">Belongs to the binding-protein-dependent transport system permease family.</text>
</comment>
<keyword evidence="2 7" id="KW-0813">Transport</keyword>
<feature type="domain" description="ABC transmembrane type-1" evidence="8">
    <location>
        <begin position="56"/>
        <end position="260"/>
    </location>
</feature>
<sequence>MAQRAVSINGVLRGLVPWAGAIVSALLVLLCLGTVLAVFLRAESAAQFSRSDWVAVRFTVTQAFLSALLSVVLAIPVARALARREFRGRHTMIALLGAPFILPVIVAILGLLAVFGRTGVFSIVLGWFGLPPVQIYGLHGVVLAHVFFNLPLAVRFLLQGWAAIPAEHFRLVASLGGGPRDVGRLLERPMLWRVLPGTFALIFLICTTSFAVALALGGGPKATTVELAIYQAFRFDFDLSKAALLAVVQLVLSGSAAIAAWKFSRQHDAGQGLDRVVQRYDRAHGRLADAAWLGFVVLLLGLPLVMVVMQGAAGFLSMPASVWAAAGRSLLVALASTCLAVTFGLALSLWLARLRGAPRALGEMVAYLTVAVSPLVMGAGLFILIFPFASPRDWALPITALVNAAMALPFVTRALMPAVEACEAEYGPLAESLRLRSWARLRYLTLPRLRRPIGFVAGLAAALSMGDLGVVALFADPEQATLPLKLYDLMGAYRMEAAAGAGLLLMGLSFGLFYLFDRGGRMNASV</sequence>
<proteinExistence type="inferred from homology"/>
<comment type="subcellular location">
    <subcellularLocation>
        <location evidence="1 7">Cell membrane</location>
        <topology evidence="1 7">Multi-pass membrane protein</topology>
    </subcellularLocation>
</comment>
<feature type="transmembrane region" description="Helical" evidence="7">
    <location>
        <begin position="93"/>
        <end position="115"/>
    </location>
</feature>
<dbReference type="Pfam" id="PF00528">
    <property type="entry name" value="BPD_transp_1"/>
    <property type="match status" value="1"/>
</dbReference>
<dbReference type="EMBL" id="JAOYFC010000001">
    <property type="protein sequence ID" value="MCV6823146.1"/>
    <property type="molecule type" value="Genomic_DNA"/>
</dbReference>
<feature type="transmembrane region" description="Helical" evidence="7">
    <location>
        <begin position="12"/>
        <end position="40"/>
    </location>
</feature>
<accession>A0AAE3IYA2</accession>
<dbReference type="PROSITE" id="PS50928">
    <property type="entry name" value="ABC_TM1"/>
    <property type="match status" value="2"/>
</dbReference>
<name>A0AAE3IYA2_9RHOB</name>
<keyword evidence="3" id="KW-1003">Cell membrane</keyword>
<feature type="transmembrane region" description="Helical" evidence="7">
    <location>
        <begin position="495"/>
        <end position="516"/>
    </location>
</feature>
<evidence type="ECO:0000259" key="8">
    <source>
        <dbReference type="PROSITE" id="PS50928"/>
    </source>
</evidence>
<dbReference type="GO" id="GO:0005886">
    <property type="term" value="C:plasma membrane"/>
    <property type="evidence" value="ECO:0007669"/>
    <property type="project" value="UniProtKB-SubCell"/>
</dbReference>
<dbReference type="PANTHER" id="PTHR30183:SF9">
    <property type="entry name" value="THIAMINE TRANSPORT SYSTEM PERMEASE PROTEIN THIP"/>
    <property type="match status" value="1"/>
</dbReference>
<keyword evidence="6 7" id="KW-0472">Membrane</keyword>
<evidence type="ECO:0000256" key="7">
    <source>
        <dbReference type="RuleBase" id="RU363032"/>
    </source>
</evidence>
<dbReference type="Proteomes" id="UP001208041">
    <property type="component" value="Unassembled WGS sequence"/>
</dbReference>
<comment type="caution">
    <text evidence="9">The sequence shown here is derived from an EMBL/GenBank/DDBJ whole genome shotgun (WGS) entry which is preliminary data.</text>
</comment>
<feature type="domain" description="ABC transmembrane type-1" evidence="8">
    <location>
        <begin position="326"/>
        <end position="516"/>
    </location>
</feature>
<feature type="transmembrane region" description="Helical" evidence="7">
    <location>
        <begin position="242"/>
        <end position="261"/>
    </location>
</feature>